<dbReference type="CDD" id="cd00180">
    <property type="entry name" value="PKc"/>
    <property type="match status" value="1"/>
</dbReference>
<evidence type="ECO:0000313" key="2">
    <source>
        <dbReference type="EMBL" id="KAH0963512.1"/>
    </source>
</evidence>
<keyword evidence="3" id="KW-1185">Reference proteome</keyword>
<sequence length="493" mass="55021">MEHTDIIARVYPVLDMRDAAKNAIQGSRLYVPALHQPQQPAQRGLFERRPMEPANDTDFPGDHGLPFIELRLSDIPRTHHGIVFGRDPQSDVVLPEQYGASYHHFALTFDAAKRLIVMGFDTLVGTEVTYDNDGGGKRRNFQWIVSGGSRLSSVKAIIVTVNKGLKFRIVAAKHNTSSPEYIEQVNRFCQGTATAGELFEGLNFPRRSDTELPTGVDTPGQGQEPIYLRKKIGQGAFGVVIHFWNVSTGAMFVTKQPSQLAVQGNRVDRQAWQNEANIMGRLDHPHIVRFLGSVMQPWPVLRLEFVPGLSLEHHGNISATESLSILRQCLSALKYLHGMTTPIIHRDIKPANILVHSRSSTQILVKFGDFGLSKESCDPSTMCGTPKYIAPEMYENMRPREPGHGQRLGYSPAVDIWSLGVVIYEQMGNAIVSDFRADYEERPNKLKRFLLRAMVVVAPNSRLSARDCYERVLELSNTIEGGEAPDKSLLALD</sequence>
<dbReference type="SUPFAM" id="SSF49879">
    <property type="entry name" value="SMAD/FHA domain"/>
    <property type="match status" value="1"/>
</dbReference>
<protein>
    <submittedName>
        <fullName evidence="2">Kinase</fullName>
    </submittedName>
</protein>
<keyword evidence="2" id="KW-0418">Kinase</keyword>
<dbReference type="GO" id="GO:0005737">
    <property type="term" value="C:cytoplasm"/>
    <property type="evidence" value="ECO:0007669"/>
    <property type="project" value="TreeGrafter"/>
</dbReference>
<reference evidence="2" key="1">
    <citation type="submission" date="2021-09" db="EMBL/GenBank/DDBJ databases">
        <title>A high-quality genome of the endoparasitic fungus Hirsutella rhossiliensis with a comparison of Hirsutella genomes reveals transposable elements contributing to genome size variation.</title>
        <authorList>
            <person name="Lin R."/>
            <person name="Jiao Y."/>
            <person name="Sun X."/>
            <person name="Ling J."/>
            <person name="Xie B."/>
            <person name="Cheng X."/>
        </authorList>
    </citation>
    <scope>NUCLEOTIDE SEQUENCE</scope>
    <source>
        <strain evidence="2">HR02</strain>
    </source>
</reference>
<evidence type="ECO:0000259" key="1">
    <source>
        <dbReference type="PROSITE" id="PS50011"/>
    </source>
</evidence>
<dbReference type="AlphaFoldDB" id="A0A9P8MY74"/>
<dbReference type="OrthoDB" id="10252171at2759"/>
<proteinExistence type="predicted"/>
<dbReference type="GeneID" id="68355151"/>
<dbReference type="Gene3D" id="1.10.510.10">
    <property type="entry name" value="Transferase(Phosphotransferase) domain 1"/>
    <property type="match status" value="1"/>
</dbReference>
<dbReference type="RefSeq" id="XP_044721025.1">
    <property type="nucleotide sequence ID" value="XM_044864493.1"/>
</dbReference>
<dbReference type="PROSITE" id="PS00108">
    <property type="entry name" value="PROTEIN_KINASE_ST"/>
    <property type="match status" value="1"/>
</dbReference>
<dbReference type="InterPro" id="IPR011009">
    <property type="entry name" value="Kinase-like_dom_sf"/>
</dbReference>
<dbReference type="GO" id="GO:0004674">
    <property type="term" value="F:protein serine/threonine kinase activity"/>
    <property type="evidence" value="ECO:0007669"/>
    <property type="project" value="TreeGrafter"/>
</dbReference>
<dbReference type="Proteomes" id="UP000824596">
    <property type="component" value="Unassembled WGS sequence"/>
</dbReference>
<keyword evidence="2" id="KW-0808">Transferase</keyword>
<dbReference type="InterPro" id="IPR008271">
    <property type="entry name" value="Ser/Thr_kinase_AS"/>
</dbReference>
<gene>
    <name evidence="2" type="ORF">HRG_06022</name>
</gene>
<evidence type="ECO:0000313" key="3">
    <source>
        <dbReference type="Proteomes" id="UP000824596"/>
    </source>
</evidence>
<dbReference type="GO" id="GO:0005524">
    <property type="term" value="F:ATP binding"/>
    <property type="evidence" value="ECO:0007669"/>
    <property type="project" value="InterPro"/>
</dbReference>
<dbReference type="InterPro" id="IPR000719">
    <property type="entry name" value="Prot_kinase_dom"/>
</dbReference>
<comment type="caution">
    <text evidence="2">The sequence shown here is derived from an EMBL/GenBank/DDBJ whole genome shotgun (WGS) entry which is preliminary data.</text>
</comment>
<dbReference type="Pfam" id="PF00069">
    <property type="entry name" value="Pkinase"/>
    <property type="match status" value="1"/>
</dbReference>
<dbReference type="InterPro" id="IPR008984">
    <property type="entry name" value="SMAD_FHA_dom_sf"/>
</dbReference>
<accession>A0A9P8MY74</accession>
<name>A0A9P8MY74_9HYPO</name>
<dbReference type="EMBL" id="JAIZPD010000005">
    <property type="protein sequence ID" value="KAH0963512.1"/>
    <property type="molecule type" value="Genomic_DNA"/>
</dbReference>
<feature type="domain" description="Protein kinase" evidence="1">
    <location>
        <begin position="226"/>
        <end position="493"/>
    </location>
</feature>
<organism evidence="2 3">
    <name type="scientific">Hirsutella rhossiliensis</name>
    <dbReference type="NCBI Taxonomy" id="111463"/>
    <lineage>
        <taxon>Eukaryota</taxon>
        <taxon>Fungi</taxon>
        <taxon>Dikarya</taxon>
        <taxon>Ascomycota</taxon>
        <taxon>Pezizomycotina</taxon>
        <taxon>Sordariomycetes</taxon>
        <taxon>Hypocreomycetidae</taxon>
        <taxon>Hypocreales</taxon>
        <taxon>Ophiocordycipitaceae</taxon>
        <taxon>Hirsutella</taxon>
    </lineage>
</organism>
<dbReference type="PANTHER" id="PTHR24361">
    <property type="entry name" value="MITOGEN-ACTIVATED KINASE KINASE KINASE"/>
    <property type="match status" value="1"/>
</dbReference>
<dbReference type="SUPFAM" id="SSF56112">
    <property type="entry name" value="Protein kinase-like (PK-like)"/>
    <property type="match status" value="1"/>
</dbReference>
<dbReference type="InterPro" id="IPR053235">
    <property type="entry name" value="Ser_Thr_kinase"/>
</dbReference>
<dbReference type="PROSITE" id="PS50011">
    <property type="entry name" value="PROTEIN_KINASE_DOM"/>
    <property type="match status" value="1"/>
</dbReference>
<dbReference type="SMART" id="SM00220">
    <property type="entry name" value="S_TKc"/>
    <property type="match status" value="1"/>
</dbReference>